<reference evidence="8 9" key="1">
    <citation type="journal article" date="2018" name="Int. J. Syst. Evol. Microbiol.">
        <title>Zhouia spongiae sp. nov., isolated from a marine sponge.</title>
        <authorList>
            <person name="Zhuang L."/>
            <person name="Lin B."/>
            <person name="Qin F."/>
            <person name="Luo L."/>
        </authorList>
    </citation>
    <scope>NUCLEOTIDE SEQUENCE [LARGE SCALE GENOMIC DNA]</scope>
    <source>
        <strain evidence="8 9">HN-Y44</strain>
    </source>
</reference>
<sequence length="404" mass="45377">MNSDPKRTEGDRFNYNYRINASELSAFIQPRIMYDDLDVFLSGSFTQTGYQRDGLFLNERFENNSLGKSEKKAFTNFAAKTGLLYRFTGRHMVMLNGAYIKKAPALQNSFINPRENNEPVSGLTSETITATTMSYLMSLEKLKARLTGYYTKFEDLTEVNFFYYEGGVGSDFVQEAVTGIDKLHYGGELALEYQISPGVKLSAVAGYGNFSFNDDAHVTINFDTSGRDEEGIHPDGFLALGKSDIKGYKLAAGPQKVYSLGIEYRDPEYWWVRLTGNFLGANYIDISTITRTDSFYLDPGTGESFPGATDEAVARLLKQEKLDDVYLLNLVGGKSWLYKGKYISLFASINNVFDGLFRTGGFEQSRNGNFGQMAQDNLRGTPSFGPKYWYGYGRTYFINLSISL</sequence>
<name>A0ABY3YR15_9FLAO</name>
<keyword evidence="2" id="KW-0813">Transport</keyword>
<comment type="subcellular location">
    <subcellularLocation>
        <location evidence="1">Cell outer membrane</location>
        <topology evidence="1">Multi-pass membrane protein</topology>
    </subcellularLocation>
</comment>
<keyword evidence="3" id="KW-1134">Transmembrane beta strand</keyword>
<evidence type="ECO:0000256" key="5">
    <source>
        <dbReference type="ARBA" id="ARBA00022729"/>
    </source>
</evidence>
<evidence type="ECO:0000256" key="7">
    <source>
        <dbReference type="ARBA" id="ARBA00023237"/>
    </source>
</evidence>
<dbReference type="SUPFAM" id="SSF56935">
    <property type="entry name" value="Porins"/>
    <property type="match status" value="1"/>
</dbReference>
<dbReference type="PANTHER" id="PTHR30069">
    <property type="entry name" value="TONB-DEPENDENT OUTER MEMBRANE RECEPTOR"/>
    <property type="match status" value="1"/>
</dbReference>
<dbReference type="PANTHER" id="PTHR30069:SF29">
    <property type="entry name" value="HEMOGLOBIN AND HEMOGLOBIN-HAPTOGLOBIN-BINDING PROTEIN 1-RELATED"/>
    <property type="match status" value="1"/>
</dbReference>
<evidence type="ECO:0000313" key="9">
    <source>
        <dbReference type="Proteomes" id="UP000829476"/>
    </source>
</evidence>
<evidence type="ECO:0000313" key="8">
    <source>
        <dbReference type="EMBL" id="UNZ00091.1"/>
    </source>
</evidence>
<keyword evidence="6" id="KW-0472">Membrane</keyword>
<keyword evidence="7" id="KW-0998">Cell outer membrane</keyword>
<accession>A0ABY3YR15</accession>
<dbReference type="Proteomes" id="UP000829476">
    <property type="component" value="Chromosome"/>
</dbReference>
<dbReference type="Gene3D" id="2.40.170.20">
    <property type="entry name" value="TonB-dependent receptor, beta-barrel domain"/>
    <property type="match status" value="1"/>
</dbReference>
<evidence type="ECO:0000256" key="6">
    <source>
        <dbReference type="ARBA" id="ARBA00023136"/>
    </source>
</evidence>
<gene>
    <name evidence="8" type="ORF">MQE36_07045</name>
</gene>
<dbReference type="RefSeq" id="WP_242938458.1">
    <property type="nucleotide sequence ID" value="NZ_CP094326.1"/>
</dbReference>
<evidence type="ECO:0000256" key="3">
    <source>
        <dbReference type="ARBA" id="ARBA00022452"/>
    </source>
</evidence>
<protein>
    <submittedName>
        <fullName evidence="8">TonB-dependent receptor</fullName>
    </submittedName>
</protein>
<dbReference type="EMBL" id="CP094326">
    <property type="protein sequence ID" value="UNZ00091.1"/>
    <property type="molecule type" value="Genomic_DNA"/>
</dbReference>
<proteinExistence type="predicted"/>
<evidence type="ECO:0000256" key="4">
    <source>
        <dbReference type="ARBA" id="ARBA00022692"/>
    </source>
</evidence>
<evidence type="ECO:0000256" key="2">
    <source>
        <dbReference type="ARBA" id="ARBA00022448"/>
    </source>
</evidence>
<dbReference type="InterPro" id="IPR039426">
    <property type="entry name" value="TonB-dep_rcpt-like"/>
</dbReference>
<evidence type="ECO:0000256" key="1">
    <source>
        <dbReference type="ARBA" id="ARBA00004571"/>
    </source>
</evidence>
<keyword evidence="8" id="KW-0675">Receptor</keyword>
<organism evidence="8 9">
    <name type="scientific">Zhouia spongiae</name>
    <dbReference type="NCBI Taxonomy" id="2202721"/>
    <lineage>
        <taxon>Bacteria</taxon>
        <taxon>Pseudomonadati</taxon>
        <taxon>Bacteroidota</taxon>
        <taxon>Flavobacteriia</taxon>
        <taxon>Flavobacteriales</taxon>
        <taxon>Flavobacteriaceae</taxon>
        <taxon>Zhouia</taxon>
    </lineage>
</organism>
<keyword evidence="4" id="KW-0812">Transmembrane</keyword>
<keyword evidence="9" id="KW-1185">Reference proteome</keyword>
<dbReference type="InterPro" id="IPR036942">
    <property type="entry name" value="Beta-barrel_TonB_sf"/>
</dbReference>
<keyword evidence="5" id="KW-0732">Signal</keyword>